<dbReference type="Proteomes" id="UP000735302">
    <property type="component" value="Unassembled WGS sequence"/>
</dbReference>
<keyword evidence="2" id="KW-1185">Reference proteome</keyword>
<evidence type="ECO:0000313" key="1">
    <source>
        <dbReference type="EMBL" id="GFO40747.1"/>
    </source>
</evidence>
<dbReference type="EMBL" id="BLXT01007636">
    <property type="protein sequence ID" value="GFO40747.1"/>
    <property type="molecule type" value="Genomic_DNA"/>
</dbReference>
<name>A0AAV4D9K5_9GAST</name>
<sequence length="70" mass="7501">MGTVKGNEAIRLVIYTMGTVKGNEAIRLVVYTMGTVKGNEATNENSGHLLISKILTKIGNAYKSDSSRGK</sequence>
<organism evidence="1 2">
    <name type="scientific">Plakobranchus ocellatus</name>
    <dbReference type="NCBI Taxonomy" id="259542"/>
    <lineage>
        <taxon>Eukaryota</taxon>
        <taxon>Metazoa</taxon>
        <taxon>Spiralia</taxon>
        <taxon>Lophotrochozoa</taxon>
        <taxon>Mollusca</taxon>
        <taxon>Gastropoda</taxon>
        <taxon>Heterobranchia</taxon>
        <taxon>Euthyneura</taxon>
        <taxon>Panpulmonata</taxon>
        <taxon>Sacoglossa</taxon>
        <taxon>Placobranchoidea</taxon>
        <taxon>Plakobranchidae</taxon>
        <taxon>Plakobranchus</taxon>
    </lineage>
</organism>
<protein>
    <submittedName>
        <fullName evidence="1">Uncharacterized protein</fullName>
    </submittedName>
</protein>
<gene>
    <name evidence="1" type="ORF">PoB_006725200</name>
</gene>
<evidence type="ECO:0000313" key="2">
    <source>
        <dbReference type="Proteomes" id="UP000735302"/>
    </source>
</evidence>
<comment type="caution">
    <text evidence="1">The sequence shown here is derived from an EMBL/GenBank/DDBJ whole genome shotgun (WGS) entry which is preliminary data.</text>
</comment>
<accession>A0AAV4D9K5</accession>
<proteinExistence type="predicted"/>
<dbReference type="AlphaFoldDB" id="A0AAV4D9K5"/>
<reference evidence="1 2" key="1">
    <citation type="journal article" date="2021" name="Elife">
        <title>Chloroplast acquisition without the gene transfer in kleptoplastic sea slugs, Plakobranchus ocellatus.</title>
        <authorList>
            <person name="Maeda T."/>
            <person name="Takahashi S."/>
            <person name="Yoshida T."/>
            <person name="Shimamura S."/>
            <person name="Takaki Y."/>
            <person name="Nagai Y."/>
            <person name="Toyoda A."/>
            <person name="Suzuki Y."/>
            <person name="Arimoto A."/>
            <person name="Ishii H."/>
            <person name="Satoh N."/>
            <person name="Nishiyama T."/>
            <person name="Hasebe M."/>
            <person name="Maruyama T."/>
            <person name="Minagawa J."/>
            <person name="Obokata J."/>
            <person name="Shigenobu S."/>
        </authorList>
    </citation>
    <scope>NUCLEOTIDE SEQUENCE [LARGE SCALE GENOMIC DNA]</scope>
</reference>